<dbReference type="AlphaFoldDB" id="A0A168MRW6"/>
<keyword evidence="2 5" id="KW-0812">Transmembrane</keyword>
<dbReference type="GO" id="GO:0032153">
    <property type="term" value="C:cell division site"/>
    <property type="evidence" value="ECO:0007669"/>
    <property type="project" value="TreeGrafter"/>
</dbReference>
<dbReference type="EMBL" id="LT552469">
    <property type="protein sequence ID" value="SAL99071.1"/>
    <property type="molecule type" value="Genomic_DNA"/>
</dbReference>
<gene>
    <name evidence="6" type="primary">ABSGL_04652.1 scaffold 5743</name>
</gene>
<sequence length="209" mass="22849">MAFFAFIATFTTFAALILEVFTMIGNTYNKPFLRDLYFARLSVDSGTFIDFGLWNYCTGSQGVVTMCSEPKAGFAWTQVPELSSLIHGFEGEAKLFLAIFILYWIAIGLTLFALTVTMLSHFRRSSDVCASLASFVSFVVMLVVFVILLVGCLKGINVAKGTSDSISGTLGPSMWMTLGAMVGLFLSSIWYCISCCCGSGRRVRDVNKA</sequence>
<evidence type="ECO:0000256" key="5">
    <source>
        <dbReference type="SAM" id="Phobius"/>
    </source>
</evidence>
<organism evidence="6">
    <name type="scientific">Absidia glauca</name>
    <name type="common">Pin mould</name>
    <dbReference type="NCBI Taxonomy" id="4829"/>
    <lineage>
        <taxon>Eukaryota</taxon>
        <taxon>Fungi</taxon>
        <taxon>Fungi incertae sedis</taxon>
        <taxon>Mucoromycota</taxon>
        <taxon>Mucoromycotina</taxon>
        <taxon>Mucoromycetes</taxon>
        <taxon>Mucorales</taxon>
        <taxon>Cunninghamellaceae</taxon>
        <taxon>Absidia</taxon>
    </lineage>
</organism>
<dbReference type="PANTHER" id="PTHR28013:SF3">
    <property type="entry name" value="PROTEIN DCV1-RELATED"/>
    <property type="match status" value="1"/>
</dbReference>
<dbReference type="InterPro" id="IPR051380">
    <property type="entry name" value="pH-response_reg_palI/RIM9"/>
</dbReference>
<proteinExistence type="predicted"/>
<keyword evidence="3 5" id="KW-1133">Transmembrane helix</keyword>
<dbReference type="InParanoid" id="A0A168MRW6"/>
<evidence type="ECO:0000313" key="7">
    <source>
        <dbReference type="Proteomes" id="UP000078561"/>
    </source>
</evidence>
<evidence type="ECO:0000313" key="6">
    <source>
        <dbReference type="EMBL" id="SAL99071.1"/>
    </source>
</evidence>
<feature type="transmembrane region" description="Helical" evidence="5">
    <location>
        <begin position="95"/>
        <end position="116"/>
    </location>
</feature>
<accession>A0A168MRW6</accession>
<dbReference type="OrthoDB" id="2327445at2759"/>
<dbReference type="GO" id="GO:0005886">
    <property type="term" value="C:plasma membrane"/>
    <property type="evidence" value="ECO:0007669"/>
    <property type="project" value="InterPro"/>
</dbReference>
<keyword evidence="7" id="KW-1185">Reference proteome</keyword>
<keyword evidence="4 5" id="KW-0472">Membrane</keyword>
<dbReference type="PANTHER" id="PTHR28013">
    <property type="entry name" value="PROTEIN DCV1-RELATED"/>
    <property type="match status" value="1"/>
</dbReference>
<feature type="transmembrane region" description="Helical" evidence="5">
    <location>
        <begin position="173"/>
        <end position="193"/>
    </location>
</feature>
<dbReference type="InterPro" id="IPR009571">
    <property type="entry name" value="SUR7/Rim9-like_fungi"/>
</dbReference>
<dbReference type="OMA" id="YYARIDY"/>
<dbReference type="Pfam" id="PF06687">
    <property type="entry name" value="SUR7"/>
    <property type="match status" value="1"/>
</dbReference>
<evidence type="ECO:0000256" key="3">
    <source>
        <dbReference type="ARBA" id="ARBA00022989"/>
    </source>
</evidence>
<dbReference type="GO" id="GO:0035838">
    <property type="term" value="C:growing cell tip"/>
    <property type="evidence" value="ECO:0007669"/>
    <property type="project" value="TreeGrafter"/>
</dbReference>
<dbReference type="STRING" id="4829.A0A168MRW6"/>
<feature type="transmembrane region" description="Helical" evidence="5">
    <location>
        <begin position="128"/>
        <end position="153"/>
    </location>
</feature>
<name>A0A168MRW6_ABSGL</name>
<dbReference type="Proteomes" id="UP000078561">
    <property type="component" value="Unassembled WGS sequence"/>
</dbReference>
<evidence type="ECO:0000256" key="1">
    <source>
        <dbReference type="ARBA" id="ARBA00004141"/>
    </source>
</evidence>
<protein>
    <recommendedName>
        <fullName evidence="8">MARVEL domain-containing protein</fullName>
    </recommendedName>
</protein>
<evidence type="ECO:0000256" key="2">
    <source>
        <dbReference type="ARBA" id="ARBA00022692"/>
    </source>
</evidence>
<evidence type="ECO:0008006" key="8">
    <source>
        <dbReference type="Google" id="ProtNLM"/>
    </source>
</evidence>
<comment type="subcellular location">
    <subcellularLocation>
        <location evidence="1">Membrane</location>
        <topology evidence="1">Multi-pass membrane protein</topology>
    </subcellularLocation>
</comment>
<evidence type="ECO:0000256" key="4">
    <source>
        <dbReference type="ARBA" id="ARBA00023136"/>
    </source>
</evidence>
<reference evidence="6" key="1">
    <citation type="submission" date="2016-04" db="EMBL/GenBank/DDBJ databases">
        <authorList>
            <person name="Evans L.H."/>
            <person name="Alamgir A."/>
            <person name="Owens N."/>
            <person name="Weber N.D."/>
            <person name="Virtaneva K."/>
            <person name="Barbian K."/>
            <person name="Babar A."/>
            <person name="Rosenke K."/>
        </authorList>
    </citation>
    <scope>NUCLEOTIDE SEQUENCE [LARGE SCALE GENOMIC DNA]</scope>
    <source>
        <strain evidence="6">CBS 101.48</strain>
    </source>
</reference>